<feature type="compositionally biased region" description="Low complexity" evidence="1">
    <location>
        <begin position="296"/>
        <end position="315"/>
    </location>
</feature>
<reference evidence="2 3" key="1">
    <citation type="journal article" date="2012" name="Genome Biol.">
        <title>Genome and low-iron response of an oceanic diatom adapted to chronic iron limitation.</title>
        <authorList>
            <person name="Lommer M."/>
            <person name="Specht M."/>
            <person name="Roy A.S."/>
            <person name="Kraemer L."/>
            <person name="Andreson R."/>
            <person name="Gutowska M.A."/>
            <person name="Wolf J."/>
            <person name="Bergner S.V."/>
            <person name="Schilhabel M.B."/>
            <person name="Klostermeier U.C."/>
            <person name="Beiko R.G."/>
            <person name="Rosenstiel P."/>
            <person name="Hippler M."/>
            <person name="Laroche J."/>
        </authorList>
    </citation>
    <scope>NUCLEOTIDE SEQUENCE [LARGE SCALE GENOMIC DNA]</scope>
    <source>
        <strain evidence="2 3">CCMP1005</strain>
    </source>
</reference>
<sequence>MQHEPKCSPPNRTNPKHTHVVHPQRPVDRVPEHGEHPPPPTLAEHPPRDLVEHRTRHDVRQPAPRESQPPRPLYALGARDVDVDVPRPPELEDAQPSLVEVGLAQTELARRHEASAVRHDRLDDRLAREVHVPEVGRLGGRVVRVGGLVRWERCAGNVATWTMVYGSAGALWPGPHRAGVRPHAEEVRRRRRKGVVGVVGARPTKAGRDGQVQDGDSRERGESRPEPPPQPPPLLVVPPRGQPASARAAVQPHEVLRPPGREGEPRPLRPPPPGGCPRGGSGLAGSPLLRHGWLGGPRPAALGRAGAAPAAAPPA</sequence>
<evidence type="ECO:0000313" key="2">
    <source>
        <dbReference type="EMBL" id="EJK69413.1"/>
    </source>
</evidence>
<gene>
    <name evidence="2" type="ORF">THAOC_09339</name>
</gene>
<protein>
    <submittedName>
        <fullName evidence="2">Uncharacterized protein</fullName>
    </submittedName>
</protein>
<organism evidence="2 3">
    <name type="scientific">Thalassiosira oceanica</name>
    <name type="common">Marine diatom</name>
    <dbReference type="NCBI Taxonomy" id="159749"/>
    <lineage>
        <taxon>Eukaryota</taxon>
        <taxon>Sar</taxon>
        <taxon>Stramenopiles</taxon>
        <taxon>Ochrophyta</taxon>
        <taxon>Bacillariophyta</taxon>
        <taxon>Coscinodiscophyceae</taxon>
        <taxon>Thalassiosirophycidae</taxon>
        <taxon>Thalassiosirales</taxon>
        <taxon>Thalassiosiraceae</taxon>
        <taxon>Thalassiosira</taxon>
    </lineage>
</organism>
<feature type="compositionally biased region" description="Basic and acidic residues" evidence="1">
    <location>
        <begin position="254"/>
        <end position="267"/>
    </location>
</feature>
<evidence type="ECO:0000256" key="1">
    <source>
        <dbReference type="SAM" id="MobiDB-lite"/>
    </source>
</evidence>
<accession>K0SST5</accession>
<dbReference type="Proteomes" id="UP000266841">
    <property type="component" value="Unassembled WGS sequence"/>
</dbReference>
<feature type="compositionally biased region" description="Basic and acidic residues" evidence="1">
    <location>
        <begin position="45"/>
        <end position="60"/>
    </location>
</feature>
<feature type="region of interest" description="Disordered" evidence="1">
    <location>
        <begin position="1"/>
        <end position="73"/>
    </location>
</feature>
<feature type="region of interest" description="Disordered" evidence="1">
    <location>
        <begin position="175"/>
        <end position="315"/>
    </location>
</feature>
<feature type="compositionally biased region" description="Pro residues" evidence="1">
    <location>
        <begin position="226"/>
        <end position="236"/>
    </location>
</feature>
<keyword evidence="3" id="KW-1185">Reference proteome</keyword>
<feature type="compositionally biased region" description="Basic and acidic residues" evidence="1">
    <location>
        <begin position="215"/>
        <end position="225"/>
    </location>
</feature>
<feature type="compositionally biased region" description="Basic and acidic residues" evidence="1">
    <location>
        <begin position="25"/>
        <end position="36"/>
    </location>
</feature>
<dbReference type="EMBL" id="AGNL01010110">
    <property type="protein sequence ID" value="EJK69413.1"/>
    <property type="molecule type" value="Genomic_DNA"/>
</dbReference>
<evidence type="ECO:0000313" key="3">
    <source>
        <dbReference type="Proteomes" id="UP000266841"/>
    </source>
</evidence>
<dbReference type="AlphaFoldDB" id="K0SST5"/>
<proteinExistence type="predicted"/>
<feature type="non-terminal residue" evidence="2">
    <location>
        <position position="315"/>
    </location>
</feature>
<name>K0SST5_THAOC</name>
<comment type="caution">
    <text evidence="2">The sequence shown here is derived from an EMBL/GenBank/DDBJ whole genome shotgun (WGS) entry which is preliminary data.</text>
</comment>